<dbReference type="Gene3D" id="2.160.10.10">
    <property type="entry name" value="Hexapeptide repeat proteins"/>
    <property type="match status" value="1"/>
</dbReference>
<keyword evidence="8" id="KW-1185">Reference proteome</keyword>
<dbReference type="InterPro" id="IPR005881">
    <property type="entry name" value="Ser_O-AcTrfase"/>
</dbReference>
<evidence type="ECO:0000256" key="4">
    <source>
        <dbReference type="ARBA" id="ARBA00023315"/>
    </source>
</evidence>
<dbReference type="Proteomes" id="UP000094329">
    <property type="component" value="Unassembled WGS sequence"/>
</dbReference>
<dbReference type="InterPro" id="IPR042122">
    <property type="entry name" value="Ser_AcTrfase_N_sf"/>
</dbReference>
<protein>
    <recommendedName>
        <fullName evidence="6">Serine acetyltransferase</fullName>
        <ecNumber evidence="6">2.3.1.30</ecNumber>
    </recommendedName>
</protein>
<gene>
    <name evidence="7" type="ORF">BGC07_04270</name>
</gene>
<keyword evidence="2" id="KW-0028">Amino-acid biosynthesis</keyword>
<dbReference type="InterPro" id="IPR053376">
    <property type="entry name" value="Serine_acetyltransferase"/>
</dbReference>
<dbReference type="Pfam" id="PF00132">
    <property type="entry name" value="Hexapep"/>
    <property type="match status" value="1"/>
</dbReference>
<accession>A0ABX3A3R4</accession>
<evidence type="ECO:0000256" key="5">
    <source>
        <dbReference type="ARBA" id="ARBA00049486"/>
    </source>
</evidence>
<evidence type="ECO:0000256" key="6">
    <source>
        <dbReference type="PIRNR" id="PIRNR000441"/>
    </source>
</evidence>
<evidence type="ECO:0000313" key="7">
    <source>
        <dbReference type="EMBL" id="ODN42291.1"/>
    </source>
</evidence>
<dbReference type="Gene3D" id="1.10.3130.10">
    <property type="entry name" value="serine acetyltransferase, domain 1"/>
    <property type="match status" value="1"/>
</dbReference>
<comment type="similarity">
    <text evidence="1 6">Belongs to the transferase hexapeptide repeat family.</text>
</comment>
<name>A0ABX3A3R4_9GAMM</name>
<dbReference type="EMBL" id="MDTU01000001">
    <property type="protein sequence ID" value="ODN42291.1"/>
    <property type="molecule type" value="Genomic_DNA"/>
</dbReference>
<dbReference type="RefSeq" id="WP_069312088.1">
    <property type="nucleotide sequence ID" value="NZ_MDTU01000001.1"/>
</dbReference>
<evidence type="ECO:0000256" key="2">
    <source>
        <dbReference type="ARBA" id="ARBA00022605"/>
    </source>
</evidence>
<dbReference type="SUPFAM" id="SSF51161">
    <property type="entry name" value="Trimeric LpxA-like enzymes"/>
    <property type="match status" value="1"/>
</dbReference>
<dbReference type="NCBIfam" id="NF041874">
    <property type="entry name" value="EPS_EpsC"/>
    <property type="match status" value="1"/>
</dbReference>
<dbReference type="PIRSF" id="PIRSF000441">
    <property type="entry name" value="CysE"/>
    <property type="match status" value="1"/>
</dbReference>
<dbReference type="InterPro" id="IPR045304">
    <property type="entry name" value="LbH_SAT"/>
</dbReference>
<keyword evidence="3 6" id="KW-0808">Transferase</keyword>
<comment type="caution">
    <text evidence="7">The sequence shown here is derived from an EMBL/GenBank/DDBJ whole genome shotgun (WGS) entry which is preliminary data.</text>
</comment>
<evidence type="ECO:0000313" key="8">
    <source>
        <dbReference type="Proteomes" id="UP000094329"/>
    </source>
</evidence>
<comment type="catalytic activity">
    <reaction evidence="5 6">
        <text>L-serine + acetyl-CoA = O-acetyl-L-serine + CoA</text>
        <dbReference type="Rhea" id="RHEA:24560"/>
        <dbReference type="ChEBI" id="CHEBI:33384"/>
        <dbReference type="ChEBI" id="CHEBI:57287"/>
        <dbReference type="ChEBI" id="CHEBI:57288"/>
        <dbReference type="ChEBI" id="CHEBI:58340"/>
        <dbReference type="EC" id="2.3.1.30"/>
    </reaction>
</comment>
<keyword evidence="4 6" id="KW-0012">Acyltransferase</keyword>
<proteinExistence type="inferred from homology"/>
<reference evidence="7 8" key="1">
    <citation type="submission" date="2016-08" db="EMBL/GenBank/DDBJ databases">
        <title>Draft genome sequence of Candidatus Piscirickettsia litoralis, from seawater.</title>
        <authorList>
            <person name="Wan X."/>
            <person name="Lee A.J."/>
            <person name="Hou S."/>
            <person name="Donachie S.P."/>
        </authorList>
    </citation>
    <scope>NUCLEOTIDE SEQUENCE [LARGE SCALE GENOMIC DNA]</scope>
    <source>
        <strain evidence="7 8">Y2</strain>
    </source>
</reference>
<evidence type="ECO:0000256" key="3">
    <source>
        <dbReference type="ARBA" id="ARBA00022679"/>
    </source>
</evidence>
<dbReference type="CDD" id="cd03354">
    <property type="entry name" value="LbH_SAT"/>
    <property type="match status" value="1"/>
</dbReference>
<evidence type="ECO:0000256" key="1">
    <source>
        <dbReference type="ARBA" id="ARBA00007274"/>
    </source>
</evidence>
<dbReference type="PANTHER" id="PTHR42811">
    <property type="entry name" value="SERINE ACETYLTRANSFERASE"/>
    <property type="match status" value="1"/>
</dbReference>
<dbReference type="EC" id="2.3.1.30" evidence="6"/>
<sequence>MKLALAENSLLPLAKVKKKAQVVTEQFLQALPKLCLQCNQDAQALYKNDVACESVLSAVIAYPGLYALNVYRCAHIFLNLGAGLLARVMTEYAHRQTAIDIHPGAVIGEECVIDHGHGVVVGKTAIIGDRVTFYHGVTLGARGSTHSHIAKNEPRHPIIEDDVILFANATVLGRVTVGAKSVIGASVLIRQDVPEKSGR</sequence>
<dbReference type="InterPro" id="IPR001451">
    <property type="entry name" value="Hexapep"/>
</dbReference>
<dbReference type="InterPro" id="IPR011004">
    <property type="entry name" value="Trimer_LpxA-like_sf"/>
</dbReference>
<organism evidence="7 8">
    <name type="scientific">Piscirickettsia litoralis</name>
    <dbReference type="NCBI Taxonomy" id="1891921"/>
    <lineage>
        <taxon>Bacteria</taxon>
        <taxon>Pseudomonadati</taxon>
        <taxon>Pseudomonadota</taxon>
        <taxon>Gammaproteobacteria</taxon>
        <taxon>Thiotrichales</taxon>
        <taxon>Piscirickettsiaceae</taxon>
        <taxon>Piscirickettsia</taxon>
    </lineage>
</organism>